<protein>
    <submittedName>
        <fullName evidence="1">Uncharacterized protein</fullName>
    </submittedName>
</protein>
<accession>A0ABV2GIT1</accession>
<dbReference type="RefSeq" id="WP_354488811.1">
    <property type="nucleotide sequence ID" value="NZ_JBEPMC010000002.1"/>
</dbReference>
<reference evidence="1 2" key="1">
    <citation type="submission" date="2024-06" db="EMBL/GenBank/DDBJ databases">
        <title>Genomic Encyclopedia of Type Strains, Phase IV (KMG-IV): sequencing the most valuable type-strain genomes for metagenomic binning, comparative biology and taxonomic classification.</title>
        <authorList>
            <person name="Goeker M."/>
        </authorList>
    </citation>
    <scope>NUCLEOTIDE SEQUENCE [LARGE SCALE GENOMIC DNA]</scope>
    <source>
        <strain evidence="1 2">DSM 100022</strain>
    </source>
</reference>
<sequence length="100" mass="11414">MSKWFVAMPLLALAGCDDGKEVAIAQCRLDEVAIYGPDKPSEGDMWEQSDYVSTCMRSKGYRPVPHDIKSDCNNNLWRRTSATCYVSTGFFRNLIERWGR</sequence>
<dbReference type="EMBL" id="JBEPMC010000002">
    <property type="protein sequence ID" value="MET3578200.1"/>
    <property type="molecule type" value="Genomic_DNA"/>
</dbReference>
<organism evidence="1 2">
    <name type="scientific">Mesorhizobium robiniae</name>
    <dbReference type="NCBI Taxonomy" id="559315"/>
    <lineage>
        <taxon>Bacteria</taxon>
        <taxon>Pseudomonadati</taxon>
        <taxon>Pseudomonadota</taxon>
        <taxon>Alphaproteobacteria</taxon>
        <taxon>Hyphomicrobiales</taxon>
        <taxon>Phyllobacteriaceae</taxon>
        <taxon>Mesorhizobium</taxon>
    </lineage>
</organism>
<comment type="caution">
    <text evidence="1">The sequence shown here is derived from an EMBL/GenBank/DDBJ whole genome shotgun (WGS) entry which is preliminary data.</text>
</comment>
<evidence type="ECO:0000313" key="2">
    <source>
        <dbReference type="Proteomes" id="UP001549204"/>
    </source>
</evidence>
<name>A0ABV2GIT1_9HYPH</name>
<evidence type="ECO:0000313" key="1">
    <source>
        <dbReference type="EMBL" id="MET3578200.1"/>
    </source>
</evidence>
<proteinExistence type="predicted"/>
<keyword evidence="2" id="KW-1185">Reference proteome</keyword>
<dbReference type="PROSITE" id="PS51257">
    <property type="entry name" value="PROKAR_LIPOPROTEIN"/>
    <property type="match status" value="1"/>
</dbReference>
<dbReference type="Proteomes" id="UP001549204">
    <property type="component" value="Unassembled WGS sequence"/>
</dbReference>
<gene>
    <name evidence="1" type="ORF">ABID19_001217</name>
</gene>